<reference evidence="1 2" key="1">
    <citation type="journal article" date="2014" name="Int. J. Syst. Evol. Microbiol.">
        <title>Complete genome sequence of Corynebacterium casei LMG S-19264T (=DSM 44701T), isolated from a smear-ripened cheese.</title>
        <authorList>
            <consortium name="US DOE Joint Genome Institute (JGI-PGF)"/>
            <person name="Walter F."/>
            <person name="Albersmeier A."/>
            <person name="Kalinowski J."/>
            <person name="Ruckert C."/>
        </authorList>
    </citation>
    <scope>NUCLEOTIDE SEQUENCE [LARGE SCALE GENOMIC DNA]</scope>
    <source>
        <strain evidence="1 2">NBRC 112785</strain>
    </source>
</reference>
<name>A0AA37TTW9_9GAMM</name>
<comment type="caution">
    <text evidence="1">The sequence shown here is derived from an EMBL/GenBank/DDBJ whole genome shotgun (WGS) entry which is preliminary data.</text>
</comment>
<gene>
    <name evidence="1" type="ORF">GCM10007894_23640</name>
</gene>
<dbReference type="AlphaFoldDB" id="A0AA37TTW9"/>
<dbReference type="Proteomes" id="UP001157439">
    <property type="component" value="Unassembled WGS sequence"/>
</dbReference>
<dbReference type="RefSeq" id="WP_095499201.1">
    <property type="nucleotide sequence ID" value="NZ_BSPO01000003.1"/>
</dbReference>
<organism evidence="1 2">
    <name type="scientific">Paraferrimonas haliotis</name>
    <dbReference type="NCBI Taxonomy" id="2013866"/>
    <lineage>
        <taxon>Bacteria</taxon>
        <taxon>Pseudomonadati</taxon>
        <taxon>Pseudomonadota</taxon>
        <taxon>Gammaproteobacteria</taxon>
        <taxon>Alteromonadales</taxon>
        <taxon>Ferrimonadaceae</taxon>
        <taxon>Paraferrimonas</taxon>
    </lineage>
</organism>
<sequence>MSELNKVIENMPHEVYLNLKQAVELGKWPDGSLLTEAQKESSMQAIILYQATRLQQTDHLMVGKDGQLNHKSKAQLKEQFSPDSIANFQEKDL</sequence>
<dbReference type="EMBL" id="BSPO01000003">
    <property type="protein sequence ID" value="GLS84387.1"/>
    <property type="molecule type" value="Genomic_DNA"/>
</dbReference>
<dbReference type="InterPro" id="IPR009749">
    <property type="entry name" value="DUF1315"/>
</dbReference>
<evidence type="ECO:0000313" key="2">
    <source>
        <dbReference type="Proteomes" id="UP001157439"/>
    </source>
</evidence>
<evidence type="ECO:0008006" key="3">
    <source>
        <dbReference type="Google" id="ProtNLM"/>
    </source>
</evidence>
<protein>
    <recommendedName>
        <fullName evidence="3">DUF1315 family protein</fullName>
    </recommendedName>
</protein>
<accession>A0AA37TTW9</accession>
<keyword evidence="2" id="KW-1185">Reference proteome</keyword>
<evidence type="ECO:0000313" key="1">
    <source>
        <dbReference type="EMBL" id="GLS84387.1"/>
    </source>
</evidence>
<proteinExistence type="predicted"/>
<dbReference type="Pfam" id="PF07023">
    <property type="entry name" value="DUF1315"/>
    <property type="match status" value="1"/>
</dbReference>